<dbReference type="SUPFAM" id="SSF53448">
    <property type="entry name" value="Nucleotide-diphospho-sugar transferases"/>
    <property type="match status" value="1"/>
</dbReference>
<name>A0ABT3PSC9_9BACT</name>
<dbReference type="PANTHER" id="PTHR36529:SF1">
    <property type="entry name" value="GLYCOSYLTRANSFERASE"/>
    <property type="match status" value="1"/>
</dbReference>
<dbReference type="EMBL" id="JAGGJA010000016">
    <property type="protein sequence ID" value="MCW9708752.1"/>
    <property type="molecule type" value="Genomic_DNA"/>
</dbReference>
<accession>A0ABT3PSC9</accession>
<dbReference type="Proteomes" id="UP001207918">
    <property type="component" value="Unassembled WGS sequence"/>
</dbReference>
<dbReference type="PANTHER" id="PTHR36529">
    <property type="entry name" value="SLL1095 PROTEIN"/>
    <property type="match status" value="1"/>
</dbReference>
<comment type="caution">
    <text evidence="1">The sequence shown here is derived from an EMBL/GenBank/DDBJ whole genome shotgun (WGS) entry which is preliminary data.</text>
</comment>
<dbReference type="Gene3D" id="3.90.550.10">
    <property type="entry name" value="Spore Coat Polysaccharide Biosynthesis Protein SpsA, Chain A"/>
    <property type="match status" value="1"/>
</dbReference>
<gene>
    <name evidence="1" type="ORF">J6I44_17970</name>
</gene>
<dbReference type="InterPro" id="IPR018641">
    <property type="entry name" value="Trfase_1_rSAM/seldom-assoc"/>
</dbReference>
<proteinExistence type="predicted"/>
<sequence length="211" mass="23721">MADSTNECLLIFAKNPERGKVKTRLAKTIGDGQALAVYKKLLRITKSVTDTLDLSRQIWYSNYINEQDLWSKGGYEQRLQEGDDLGMRMQKAFARAFSDGFSKVAIIGTDCAAITSKILRQAFQQLEEHPVVIGPSSDGGYYLLGMTNFYPALFEQKEWSTSSVCRETIQQLKTMEISYHELPVLNDIDTAEDLRASGIDIAKSDRECNSL</sequence>
<dbReference type="RefSeq" id="WP_265767560.1">
    <property type="nucleotide sequence ID" value="NZ_JAGGJA010000016.1"/>
</dbReference>
<organism evidence="1 2">
    <name type="scientific">Fodinibius salsisoli</name>
    <dbReference type="NCBI Taxonomy" id="2820877"/>
    <lineage>
        <taxon>Bacteria</taxon>
        <taxon>Pseudomonadati</taxon>
        <taxon>Balneolota</taxon>
        <taxon>Balneolia</taxon>
        <taxon>Balneolales</taxon>
        <taxon>Balneolaceae</taxon>
        <taxon>Fodinibius</taxon>
    </lineage>
</organism>
<keyword evidence="2" id="KW-1185">Reference proteome</keyword>
<protein>
    <submittedName>
        <fullName evidence="1">TIGR04282 family arsenosugar biosynthesis glycosyltransferase</fullName>
    </submittedName>
</protein>
<evidence type="ECO:0000313" key="2">
    <source>
        <dbReference type="Proteomes" id="UP001207918"/>
    </source>
</evidence>
<dbReference type="InterPro" id="IPR029044">
    <property type="entry name" value="Nucleotide-diphossugar_trans"/>
</dbReference>
<dbReference type="Pfam" id="PF09837">
    <property type="entry name" value="DUF2064"/>
    <property type="match status" value="1"/>
</dbReference>
<dbReference type="NCBIfam" id="TIGR04282">
    <property type="entry name" value="glyco_like_cofC"/>
    <property type="match status" value="1"/>
</dbReference>
<evidence type="ECO:0000313" key="1">
    <source>
        <dbReference type="EMBL" id="MCW9708752.1"/>
    </source>
</evidence>
<reference evidence="1 2" key="1">
    <citation type="submission" date="2021-03" db="EMBL/GenBank/DDBJ databases">
        <title>Aliifodinibius sp. nov., a new bacterium isolated from saline soil.</title>
        <authorList>
            <person name="Galisteo C."/>
            <person name="De La Haba R."/>
            <person name="Sanchez-Porro C."/>
            <person name="Ventosa A."/>
        </authorList>
    </citation>
    <scope>NUCLEOTIDE SEQUENCE [LARGE SCALE GENOMIC DNA]</scope>
    <source>
        <strain evidence="1 2">1BSP15-2V2</strain>
    </source>
</reference>